<sequence length="355" mass="40534">MATAFLNGIAPAWPLPELPDALPACWEQQQIARIEDWHSKVGDCYFPLAVDRYDQSGDDLDGSIVNGQLGHLHISRLRSSPVIYRRERHHFRRQSDHSFLVTLPHEAPVRFNQFGREVICAPDEFILETSNSPYVFEYDRSNAMTVIKVPANLLSDRVPTPEDFCAMRYSGREGTGAMFLNMIQSMIAQVDYLSDSVALRCSEHAIDLLALALTSSTPNRAQFSSSVRRCHLDRVSLYVMHNLADTDLSPQSISEACGLSVRYLHLLFEPTGWTCWQWIRECRLSRCFNALLEPCNDARSIAEVCYRWGFSDQTTFSRAFKSRFAMTPGDVRRHRLTLRPLRDPRFELIVRAAEG</sequence>
<dbReference type="Gene3D" id="1.10.10.60">
    <property type="entry name" value="Homeodomain-like"/>
    <property type="match status" value="1"/>
</dbReference>
<accession>A0ABT6CKA5</accession>
<organism evidence="5 6">
    <name type="scientific">Novosphingobium cyanobacteriorum</name>
    <dbReference type="NCBI Taxonomy" id="3024215"/>
    <lineage>
        <taxon>Bacteria</taxon>
        <taxon>Pseudomonadati</taxon>
        <taxon>Pseudomonadota</taxon>
        <taxon>Alphaproteobacteria</taxon>
        <taxon>Sphingomonadales</taxon>
        <taxon>Sphingomonadaceae</taxon>
        <taxon>Novosphingobium</taxon>
    </lineage>
</organism>
<dbReference type="Pfam" id="PF12833">
    <property type="entry name" value="HTH_18"/>
    <property type="match status" value="1"/>
</dbReference>
<evidence type="ECO:0000313" key="6">
    <source>
        <dbReference type="Proteomes" id="UP001222770"/>
    </source>
</evidence>
<evidence type="ECO:0000256" key="3">
    <source>
        <dbReference type="ARBA" id="ARBA00023163"/>
    </source>
</evidence>
<dbReference type="SUPFAM" id="SSF46689">
    <property type="entry name" value="Homeodomain-like"/>
    <property type="match status" value="1"/>
</dbReference>
<dbReference type="InterPro" id="IPR035418">
    <property type="entry name" value="AraC-bd_2"/>
</dbReference>
<keyword evidence="6" id="KW-1185">Reference proteome</keyword>
<proteinExistence type="predicted"/>
<dbReference type="PANTHER" id="PTHR46796:SF6">
    <property type="entry name" value="ARAC SUBFAMILY"/>
    <property type="match status" value="1"/>
</dbReference>
<comment type="caution">
    <text evidence="5">The sequence shown here is derived from an EMBL/GenBank/DDBJ whole genome shotgun (WGS) entry which is preliminary data.</text>
</comment>
<dbReference type="PANTHER" id="PTHR46796">
    <property type="entry name" value="HTH-TYPE TRANSCRIPTIONAL ACTIVATOR RHAS-RELATED"/>
    <property type="match status" value="1"/>
</dbReference>
<evidence type="ECO:0000259" key="4">
    <source>
        <dbReference type="PROSITE" id="PS01124"/>
    </source>
</evidence>
<dbReference type="Proteomes" id="UP001222770">
    <property type="component" value="Unassembled WGS sequence"/>
</dbReference>
<gene>
    <name evidence="5" type="ORF">POM99_14105</name>
</gene>
<dbReference type="Pfam" id="PF14525">
    <property type="entry name" value="AraC_binding_2"/>
    <property type="match status" value="1"/>
</dbReference>
<dbReference type="RefSeq" id="WP_277278920.1">
    <property type="nucleotide sequence ID" value="NZ_JAROCY010000013.1"/>
</dbReference>
<dbReference type="InterPro" id="IPR009057">
    <property type="entry name" value="Homeodomain-like_sf"/>
</dbReference>
<name>A0ABT6CKA5_9SPHN</name>
<dbReference type="InterPro" id="IPR050204">
    <property type="entry name" value="AraC_XylS_family_regulators"/>
</dbReference>
<evidence type="ECO:0000256" key="1">
    <source>
        <dbReference type="ARBA" id="ARBA00023015"/>
    </source>
</evidence>
<reference evidence="5 6" key="1">
    <citation type="submission" date="2023-03" db="EMBL/GenBank/DDBJ databases">
        <title>Novosphingobium cyanobacteriorum sp. nov., isolated from a eutrophic reservoir during the Microcystis bloom period.</title>
        <authorList>
            <person name="Kang M."/>
            <person name="Le V."/>
            <person name="Ko S.-R."/>
            <person name="Lee S.-A."/>
            <person name="Ahn C.-Y."/>
        </authorList>
    </citation>
    <scope>NUCLEOTIDE SEQUENCE [LARGE SCALE GENOMIC DNA]</scope>
    <source>
        <strain evidence="5 6">HBC54</strain>
    </source>
</reference>
<keyword evidence="2" id="KW-0238">DNA-binding</keyword>
<dbReference type="EMBL" id="JAROCY010000013">
    <property type="protein sequence ID" value="MDF8334340.1"/>
    <property type="molecule type" value="Genomic_DNA"/>
</dbReference>
<dbReference type="InterPro" id="IPR018060">
    <property type="entry name" value="HTH_AraC"/>
</dbReference>
<dbReference type="SMART" id="SM00342">
    <property type="entry name" value="HTH_ARAC"/>
    <property type="match status" value="1"/>
</dbReference>
<protein>
    <submittedName>
        <fullName evidence="5">Helix-turn-helix domain-containing protein</fullName>
    </submittedName>
</protein>
<dbReference type="InterPro" id="IPR020449">
    <property type="entry name" value="Tscrpt_reg_AraC-type_HTH"/>
</dbReference>
<evidence type="ECO:0000256" key="2">
    <source>
        <dbReference type="ARBA" id="ARBA00023125"/>
    </source>
</evidence>
<feature type="domain" description="HTH araC/xylS-type" evidence="4">
    <location>
        <begin position="233"/>
        <end position="334"/>
    </location>
</feature>
<keyword evidence="1" id="KW-0805">Transcription regulation</keyword>
<dbReference type="PRINTS" id="PR00032">
    <property type="entry name" value="HTHARAC"/>
</dbReference>
<keyword evidence="3" id="KW-0804">Transcription</keyword>
<dbReference type="PROSITE" id="PS01124">
    <property type="entry name" value="HTH_ARAC_FAMILY_2"/>
    <property type="match status" value="1"/>
</dbReference>
<evidence type="ECO:0000313" key="5">
    <source>
        <dbReference type="EMBL" id="MDF8334340.1"/>
    </source>
</evidence>